<evidence type="ECO:0000256" key="1">
    <source>
        <dbReference type="ARBA" id="ARBA00023002"/>
    </source>
</evidence>
<reference evidence="2 3" key="1">
    <citation type="submission" date="2018-11" db="EMBL/GenBank/DDBJ databases">
        <title>Complete genome sequence of Nocardioides baekrokdamisoli strain KCTC 39748.</title>
        <authorList>
            <person name="Kang S.W."/>
            <person name="Lee K.C."/>
            <person name="Kim K.K."/>
            <person name="Kim J.S."/>
            <person name="Kim D.S."/>
            <person name="Ko S.H."/>
            <person name="Yang S.H."/>
            <person name="Shin Y.K."/>
            <person name="Lee J.S."/>
        </authorList>
    </citation>
    <scope>NUCLEOTIDE SEQUENCE [LARGE SCALE GENOMIC DNA]</scope>
    <source>
        <strain evidence="2 3">KCTC 39748</strain>
    </source>
</reference>
<dbReference type="GO" id="GO:0050660">
    <property type="term" value="F:flavin adenine dinucleotide binding"/>
    <property type="evidence" value="ECO:0007669"/>
    <property type="project" value="TreeGrafter"/>
</dbReference>
<proteinExistence type="predicted"/>
<dbReference type="InterPro" id="IPR050982">
    <property type="entry name" value="Auxin_biosynth/cation_transpt"/>
</dbReference>
<dbReference type="Pfam" id="PF13738">
    <property type="entry name" value="Pyr_redox_3"/>
    <property type="match status" value="1"/>
</dbReference>
<dbReference type="SUPFAM" id="SSF51905">
    <property type="entry name" value="FAD/NAD(P)-binding domain"/>
    <property type="match status" value="1"/>
</dbReference>
<name>A0A3G9IFH6_9ACTN</name>
<dbReference type="Proteomes" id="UP000271573">
    <property type="component" value="Chromosome"/>
</dbReference>
<keyword evidence="3" id="KW-1185">Reference proteome</keyword>
<sequence>MGAGPYGLSVAAHLKHRGLSVRTFGRPMDTWSHRMPAGMLLKSDGFASSLCAPVPGWTLGEYAARSGIAYGDRDPRVVLELFTEYGLAFQEHFVPDLDQRQVTGIVRADGGFALTLDDGTDLAARRLVVAAGITHFAHVPEPLRGGGDVVSHSSDHRTFERFAGQSVAVVGGGSSAVEVAASLLDAGADVHLLARRAIEFWPGPTPAHVPLWHRLLWPESGIGHSLMSKLCQDHPDLFRLLPTRIRLAILHRHLGPVSGWWVRDKVMENARVRTGLTDIGVRSADGRAVVTLRGERGSTDEVRVDHVIAATGFRPDVDRLEFLAPDLRADIRRAGRNPILSRNFESSVPGLHFVGVVAGGTFGPLLRFMVGSEFAAPRVASHIAPL</sequence>
<keyword evidence="1" id="KW-0560">Oxidoreductase</keyword>
<dbReference type="KEGG" id="nbe:Back2_19940"/>
<evidence type="ECO:0000313" key="2">
    <source>
        <dbReference type="EMBL" id="BBH17707.1"/>
    </source>
</evidence>
<dbReference type="PANTHER" id="PTHR43539">
    <property type="entry name" value="FLAVIN-BINDING MONOOXYGENASE-LIKE PROTEIN (AFU_ORTHOLOGUE AFUA_4G09220)"/>
    <property type="match status" value="1"/>
</dbReference>
<dbReference type="AlphaFoldDB" id="A0A3G9IFH6"/>
<dbReference type="EMBL" id="AP019307">
    <property type="protein sequence ID" value="BBH17707.1"/>
    <property type="molecule type" value="Genomic_DNA"/>
</dbReference>
<protein>
    <submittedName>
        <fullName evidence="2">Monooxygenase</fullName>
    </submittedName>
</protein>
<accession>A0A3G9IFH6</accession>
<keyword evidence="2" id="KW-0503">Monooxygenase</keyword>
<dbReference type="PANTHER" id="PTHR43539:SF78">
    <property type="entry name" value="FLAVIN-CONTAINING MONOOXYGENASE"/>
    <property type="match status" value="1"/>
</dbReference>
<organism evidence="2 3">
    <name type="scientific">Nocardioides baekrokdamisoli</name>
    <dbReference type="NCBI Taxonomy" id="1804624"/>
    <lineage>
        <taxon>Bacteria</taxon>
        <taxon>Bacillati</taxon>
        <taxon>Actinomycetota</taxon>
        <taxon>Actinomycetes</taxon>
        <taxon>Propionibacteriales</taxon>
        <taxon>Nocardioidaceae</taxon>
        <taxon>Nocardioides</taxon>
    </lineage>
</organism>
<evidence type="ECO:0000313" key="3">
    <source>
        <dbReference type="Proteomes" id="UP000271573"/>
    </source>
</evidence>
<dbReference type="InterPro" id="IPR036188">
    <property type="entry name" value="FAD/NAD-bd_sf"/>
</dbReference>
<dbReference type="Gene3D" id="3.50.50.60">
    <property type="entry name" value="FAD/NAD(P)-binding domain"/>
    <property type="match status" value="1"/>
</dbReference>
<gene>
    <name evidence="2" type="ORF">Back2_19940</name>
</gene>
<dbReference type="GO" id="GO:0004497">
    <property type="term" value="F:monooxygenase activity"/>
    <property type="evidence" value="ECO:0007669"/>
    <property type="project" value="UniProtKB-KW"/>
</dbReference>